<dbReference type="CDD" id="cd09272">
    <property type="entry name" value="RNase_HI_RT_Ty1"/>
    <property type="match status" value="1"/>
</dbReference>
<dbReference type="GO" id="GO:0008270">
    <property type="term" value="F:zinc ion binding"/>
    <property type="evidence" value="ECO:0007669"/>
    <property type="project" value="UniProtKB-KW"/>
</dbReference>
<feature type="region of interest" description="Disordered" evidence="7">
    <location>
        <begin position="769"/>
        <end position="788"/>
    </location>
</feature>
<proteinExistence type="predicted"/>
<dbReference type="InterPro" id="IPR001584">
    <property type="entry name" value="Integrase_cat-core"/>
</dbReference>
<dbReference type="GO" id="GO:0015074">
    <property type="term" value="P:DNA integration"/>
    <property type="evidence" value="ECO:0007669"/>
    <property type="project" value="InterPro"/>
</dbReference>
<evidence type="ECO:0000256" key="3">
    <source>
        <dbReference type="ARBA" id="ARBA00022750"/>
    </source>
</evidence>
<dbReference type="InterPro" id="IPR039537">
    <property type="entry name" value="Retrotran_Ty1/copia-like"/>
</dbReference>
<dbReference type="InterPro" id="IPR057670">
    <property type="entry name" value="SH3_retrovirus"/>
</dbReference>
<dbReference type="InterPro" id="IPR036875">
    <property type="entry name" value="Znf_CCHC_sf"/>
</dbReference>
<dbReference type="SUPFAM" id="SSF56672">
    <property type="entry name" value="DNA/RNA polymerases"/>
    <property type="match status" value="1"/>
</dbReference>
<gene>
    <name evidence="10" type="ORF">A2U01_0000407</name>
</gene>
<feature type="coiled-coil region" evidence="6">
    <location>
        <begin position="186"/>
        <end position="213"/>
    </location>
</feature>
<sequence length="1332" mass="152339">MADSSDSQRTYVPKYDGHYDHWEMLMENLIRSKELWDLIEVGVTVAPANATEEQRQAAAASKLRDLKVKNFLFQSIERSILETILVRETAKDIWDAMRRKYQGSTKVKRANLQALRREFEVLAMKESETVEEYFSRTLSIANRMSTQGQRLEEVTVVEKILRSMPAKFNYVVCSIEESNDVTTLSIDELQSSLQVHEQRMKHQQEAIEEQALKISSQSKGYGRGKGRSFNTAARGRGRGRQSKESVECYRCHKLGHYQNECPDAEEGNAHYVEHNEHEELLLMAKTDQKSNDKHETWFLDSGCSNHMIGHKDWFFDFDNTYRDYVKLGDDSKMAVMGKGSVKININEIIHVVSNVFYVPGLKTNLLSIGQMQQKKITFVIKNDSCKAYHEDKGLLFVTAMSNNMMFMLSASVVNPLCLKTSKQESTMLWHNRFAHLSIKGLSTLSKKHMVKGLPEIEDTDDKCVSCLAGKQHRESIPKQANWRASSKLELIHSDICGPINPQSNGGNRYFMTFTDDFSRKTWLYLLKDKSSAFEVFKNFKALVEKESGCAIQCLRSDRGGEYTSNAFNEYCSVEGIKRQLTAAYTPQQNGVSERKNKTLLNMVRSMINARQVPKRFWPEAVKWATHVMNRSPTLNVKDVTPEEAWSGVKPAIHYFRTFGCLAHVHVNDVQRKKLDTKSKKCVLLGVSEESKAYKLYDPIDKKIIVSRYVVFEESKGWNWNDSQKLAEQVNTFDNWGVDEDEEPEANAEVTNDEDSETANEDDNVIVEDTSESDIEGSPQSLPPRIRKPSVRLNDFVTGSEAEDDDEMHNLAVFYAYEDPTTYDEASKSEEWRKAMDAEIKSINQNNTWKLTTLPAGYKSIRVKWIYKTKYNEKGDVDKHKARLVAKGYTQQHGIDFNEVFAPVARWETIRTVLAIAAENSWNVFQLDVKSAFLHGELTEDIYVNQPLGYDNGDNSMVYKLNKALYGLRQAPRTWYSKIEAYFLSEKFEKCPHEHTLFVKMKGKKDILIVSLYVDDLIVTGNDVKLIEDFKMSMKKKFAMTDLGKMRYFLGVEVCQNQKGIFINQQKYASEILERFGMNNCNKVCNPIVPGCKLIKNETGLVTDPTLYKQMVGSLMYLLAIRPDLAYSVCLVARFMDRPTEIHFAAVKRIMRYLKGSIGFGILYKNQTGDELKLSGWCDSDYAGDLDDRKSTSGYVFLLGDSAISWSSKKQPIVTLSTTEAEYVSAAACACQAILLKNVLDYLNQKKLNCINIYCDNSSSIKLSKNPIMHGRCKHIDVRFHYLRELTKNGVVELMHCRTENQLADMFTKPLKLESFCRLREGLGIIDVCNMEV</sequence>
<dbReference type="Pfam" id="PF25597">
    <property type="entry name" value="SH3_retrovirus"/>
    <property type="match status" value="1"/>
</dbReference>
<dbReference type="Gene3D" id="4.10.60.10">
    <property type="entry name" value="Zinc finger, CCHC-type"/>
    <property type="match status" value="1"/>
</dbReference>
<keyword evidence="11" id="KW-1185">Reference proteome</keyword>
<keyword evidence="5" id="KW-0863">Zinc-finger</keyword>
<dbReference type="GO" id="GO:0006508">
    <property type="term" value="P:proteolysis"/>
    <property type="evidence" value="ECO:0007669"/>
    <property type="project" value="UniProtKB-KW"/>
</dbReference>
<keyword evidence="5" id="KW-0862">Zinc</keyword>
<dbReference type="Pfam" id="PF22936">
    <property type="entry name" value="Pol_BBD"/>
    <property type="match status" value="1"/>
</dbReference>
<dbReference type="PANTHER" id="PTHR42648">
    <property type="entry name" value="TRANSPOSASE, PUTATIVE-RELATED"/>
    <property type="match status" value="1"/>
</dbReference>
<dbReference type="Pfam" id="PF14223">
    <property type="entry name" value="Retrotran_gag_2"/>
    <property type="match status" value="1"/>
</dbReference>
<feature type="region of interest" description="Disordered" evidence="7">
    <location>
        <begin position="214"/>
        <end position="238"/>
    </location>
</feature>
<dbReference type="InterPro" id="IPR012337">
    <property type="entry name" value="RNaseH-like_sf"/>
</dbReference>
<evidence type="ECO:0000313" key="11">
    <source>
        <dbReference type="Proteomes" id="UP000265520"/>
    </source>
</evidence>
<evidence type="ECO:0000256" key="7">
    <source>
        <dbReference type="SAM" id="MobiDB-lite"/>
    </source>
</evidence>
<dbReference type="InterPro" id="IPR013103">
    <property type="entry name" value="RVT_2"/>
</dbReference>
<feature type="region of interest" description="Disordered" evidence="7">
    <location>
        <begin position="736"/>
        <end position="764"/>
    </location>
</feature>
<accession>A0A392LYK8</accession>
<evidence type="ECO:0000256" key="1">
    <source>
        <dbReference type="ARBA" id="ARBA00022670"/>
    </source>
</evidence>
<dbReference type="InterPro" id="IPR036397">
    <property type="entry name" value="RNaseH_sf"/>
</dbReference>
<dbReference type="EMBL" id="LXQA010000257">
    <property type="protein sequence ID" value="MCH79654.1"/>
    <property type="molecule type" value="Genomic_DNA"/>
</dbReference>
<dbReference type="InterPro" id="IPR001878">
    <property type="entry name" value="Znf_CCHC"/>
</dbReference>
<keyword evidence="2" id="KW-0479">Metal-binding</keyword>
<dbReference type="Proteomes" id="UP000265520">
    <property type="component" value="Unassembled WGS sequence"/>
</dbReference>
<dbReference type="GO" id="GO:0003676">
    <property type="term" value="F:nucleic acid binding"/>
    <property type="evidence" value="ECO:0007669"/>
    <property type="project" value="InterPro"/>
</dbReference>
<dbReference type="SMART" id="SM00343">
    <property type="entry name" value="ZnF_C2HC"/>
    <property type="match status" value="1"/>
</dbReference>
<dbReference type="PROSITE" id="PS50158">
    <property type="entry name" value="ZF_CCHC"/>
    <property type="match status" value="1"/>
</dbReference>
<protein>
    <submittedName>
        <fullName evidence="10">Copia-type polyprotein</fullName>
    </submittedName>
</protein>
<evidence type="ECO:0000256" key="5">
    <source>
        <dbReference type="PROSITE-ProRule" id="PRU00047"/>
    </source>
</evidence>
<comment type="caution">
    <text evidence="10">The sequence shown here is derived from an EMBL/GenBank/DDBJ whole genome shotgun (WGS) entry which is preliminary data.</text>
</comment>
<keyword evidence="4" id="KW-0378">Hydrolase</keyword>
<keyword evidence="6" id="KW-0175">Coiled coil</keyword>
<evidence type="ECO:0000256" key="4">
    <source>
        <dbReference type="ARBA" id="ARBA00022801"/>
    </source>
</evidence>
<evidence type="ECO:0000256" key="6">
    <source>
        <dbReference type="SAM" id="Coils"/>
    </source>
</evidence>
<reference evidence="10 11" key="1">
    <citation type="journal article" date="2018" name="Front. Plant Sci.">
        <title>Red Clover (Trifolium pratense) and Zigzag Clover (T. medium) - A Picture of Genomic Similarities and Differences.</title>
        <authorList>
            <person name="Dluhosova J."/>
            <person name="Istvanek J."/>
            <person name="Nedelnik J."/>
            <person name="Repkova J."/>
        </authorList>
    </citation>
    <scope>NUCLEOTIDE SEQUENCE [LARGE SCALE GENOMIC DNA]</scope>
    <source>
        <strain evidence="11">cv. 10/8</strain>
        <tissue evidence="10">Leaf</tissue>
    </source>
</reference>
<dbReference type="Pfam" id="PF07727">
    <property type="entry name" value="RVT_2"/>
    <property type="match status" value="1"/>
</dbReference>
<dbReference type="SUPFAM" id="SSF53098">
    <property type="entry name" value="Ribonuclease H-like"/>
    <property type="match status" value="1"/>
</dbReference>
<dbReference type="PANTHER" id="PTHR42648:SF18">
    <property type="entry name" value="RETROTRANSPOSON, UNCLASSIFIED-LIKE PROTEIN"/>
    <property type="match status" value="1"/>
</dbReference>
<keyword evidence="1" id="KW-0645">Protease</keyword>
<dbReference type="InterPro" id="IPR054722">
    <property type="entry name" value="PolX-like_BBD"/>
</dbReference>
<dbReference type="InterPro" id="IPR043502">
    <property type="entry name" value="DNA/RNA_pol_sf"/>
</dbReference>
<evidence type="ECO:0000313" key="10">
    <source>
        <dbReference type="EMBL" id="MCH79654.1"/>
    </source>
</evidence>
<dbReference type="PROSITE" id="PS50994">
    <property type="entry name" value="INTEGRASE"/>
    <property type="match status" value="1"/>
</dbReference>
<dbReference type="GO" id="GO:0004190">
    <property type="term" value="F:aspartic-type endopeptidase activity"/>
    <property type="evidence" value="ECO:0007669"/>
    <property type="project" value="UniProtKB-KW"/>
</dbReference>
<dbReference type="SUPFAM" id="SSF57756">
    <property type="entry name" value="Retrovirus zinc finger-like domains"/>
    <property type="match status" value="1"/>
</dbReference>
<dbReference type="Pfam" id="PF13976">
    <property type="entry name" value="gag_pre-integrs"/>
    <property type="match status" value="1"/>
</dbReference>
<feature type="domain" description="CCHC-type" evidence="8">
    <location>
        <begin position="248"/>
        <end position="263"/>
    </location>
</feature>
<evidence type="ECO:0000259" key="8">
    <source>
        <dbReference type="PROSITE" id="PS50158"/>
    </source>
</evidence>
<feature type="domain" description="Integrase catalytic" evidence="9">
    <location>
        <begin position="473"/>
        <end position="649"/>
    </location>
</feature>
<organism evidence="10 11">
    <name type="scientific">Trifolium medium</name>
    <dbReference type="NCBI Taxonomy" id="97028"/>
    <lineage>
        <taxon>Eukaryota</taxon>
        <taxon>Viridiplantae</taxon>
        <taxon>Streptophyta</taxon>
        <taxon>Embryophyta</taxon>
        <taxon>Tracheophyta</taxon>
        <taxon>Spermatophyta</taxon>
        <taxon>Magnoliopsida</taxon>
        <taxon>eudicotyledons</taxon>
        <taxon>Gunneridae</taxon>
        <taxon>Pentapetalae</taxon>
        <taxon>rosids</taxon>
        <taxon>fabids</taxon>
        <taxon>Fabales</taxon>
        <taxon>Fabaceae</taxon>
        <taxon>Papilionoideae</taxon>
        <taxon>50 kb inversion clade</taxon>
        <taxon>NPAAA clade</taxon>
        <taxon>Hologalegina</taxon>
        <taxon>IRL clade</taxon>
        <taxon>Trifolieae</taxon>
        <taxon>Trifolium</taxon>
    </lineage>
</organism>
<dbReference type="Pfam" id="PF00665">
    <property type="entry name" value="rve"/>
    <property type="match status" value="1"/>
</dbReference>
<name>A0A392LYK8_9FABA</name>
<evidence type="ECO:0000259" key="9">
    <source>
        <dbReference type="PROSITE" id="PS50994"/>
    </source>
</evidence>
<dbReference type="InterPro" id="IPR025724">
    <property type="entry name" value="GAG-pre-integrase_dom"/>
</dbReference>
<keyword evidence="3" id="KW-0064">Aspartyl protease</keyword>
<dbReference type="Gene3D" id="3.30.420.10">
    <property type="entry name" value="Ribonuclease H-like superfamily/Ribonuclease H"/>
    <property type="match status" value="1"/>
</dbReference>
<evidence type="ECO:0000256" key="2">
    <source>
        <dbReference type="ARBA" id="ARBA00022723"/>
    </source>
</evidence>